<dbReference type="Gene3D" id="2.60.40.4100">
    <property type="entry name" value="Zona pellucida, ZP-C domain"/>
    <property type="match status" value="1"/>
</dbReference>
<organism evidence="5 6">
    <name type="scientific">Goodea atripinnis</name>
    <dbReference type="NCBI Taxonomy" id="208336"/>
    <lineage>
        <taxon>Eukaryota</taxon>
        <taxon>Metazoa</taxon>
        <taxon>Chordata</taxon>
        <taxon>Craniata</taxon>
        <taxon>Vertebrata</taxon>
        <taxon>Euteleostomi</taxon>
        <taxon>Actinopterygii</taxon>
        <taxon>Neopterygii</taxon>
        <taxon>Teleostei</taxon>
        <taxon>Neoteleostei</taxon>
        <taxon>Acanthomorphata</taxon>
        <taxon>Ovalentaria</taxon>
        <taxon>Atherinomorphae</taxon>
        <taxon>Cyprinodontiformes</taxon>
        <taxon>Goodeidae</taxon>
        <taxon>Goodea</taxon>
    </lineage>
</organism>
<gene>
    <name evidence="5" type="ORF">GOODEAATRI_002835</name>
</gene>
<feature type="non-terminal residue" evidence="5">
    <location>
        <position position="1"/>
    </location>
</feature>
<protein>
    <recommendedName>
        <fullName evidence="4">ZP-C domain-containing protein</fullName>
    </recommendedName>
</protein>
<dbReference type="InterPro" id="IPR042235">
    <property type="entry name" value="ZP-C_dom"/>
</dbReference>
<evidence type="ECO:0000313" key="5">
    <source>
        <dbReference type="EMBL" id="MEQ2187257.1"/>
    </source>
</evidence>
<evidence type="ECO:0000256" key="3">
    <source>
        <dbReference type="ARBA" id="ARBA00023136"/>
    </source>
</evidence>
<keyword evidence="6" id="KW-1185">Reference proteome</keyword>
<dbReference type="InterPro" id="IPR055355">
    <property type="entry name" value="ZP-C"/>
</dbReference>
<comment type="caution">
    <text evidence="5">The sequence shown here is derived from an EMBL/GenBank/DDBJ whole genome shotgun (WGS) entry which is preliminary data.</text>
</comment>
<comment type="subcellular location">
    <subcellularLocation>
        <location evidence="1">Cell membrane</location>
    </subcellularLocation>
</comment>
<evidence type="ECO:0000256" key="2">
    <source>
        <dbReference type="ARBA" id="ARBA00022475"/>
    </source>
</evidence>
<sequence length="137" mass="15204">ASFTTFFTEDQLPLKLPLRETVNVEISIVPPSPDPTLSLRVRDCFAYPVSKHSVWTLLHDGCPNPLDNMRSSVPVDNQGETTTHSQVRRFDVKTFAFLDPDTGKPSVEKVTLSTGVKLQTSRAGVLLLLDVPLLHHI</sequence>
<evidence type="ECO:0000259" key="4">
    <source>
        <dbReference type="Pfam" id="PF00100"/>
    </source>
</evidence>
<reference evidence="5 6" key="1">
    <citation type="submission" date="2021-06" db="EMBL/GenBank/DDBJ databases">
        <authorList>
            <person name="Palmer J.M."/>
        </authorList>
    </citation>
    <scope>NUCLEOTIDE SEQUENCE [LARGE SCALE GENOMIC DNA]</scope>
    <source>
        <strain evidence="5 6">GA_2019</strain>
        <tissue evidence="5">Muscle</tissue>
    </source>
</reference>
<dbReference type="EMBL" id="JAHRIO010090065">
    <property type="protein sequence ID" value="MEQ2187257.1"/>
    <property type="molecule type" value="Genomic_DNA"/>
</dbReference>
<name>A0ABV0PV97_9TELE</name>
<feature type="domain" description="ZP-C" evidence="4">
    <location>
        <begin position="2"/>
        <end position="104"/>
    </location>
</feature>
<evidence type="ECO:0000256" key="1">
    <source>
        <dbReference type="ARBA" id="ARBA00004236"/>
    </source>
</evidence>
<proteinExistence type="predicted"/>
<dbReference type="InterPro" id="IPR051148">
    <property type="entry name" value="Zona_Pellucida_Domain_gp"/>
</dbReference>
<keyword evidence="3" id="KW-0472">Membrane</keyword>
<dbReference type="PANTHER" id="PTHR23343">
    <property type="entry name" value="ZONA PELLUCIDA SPERM-BINDING PROTEIN"/>
    <property type="match status" value="1"/>
</dbReference>
<evidence type="ECO:0000313" key="6">
    <source>
        <dbReference type="Proteomes" id="UP001476798"/>
    </source>
</evidence>
<dbReference type="PANTHER" id="PTHR23343:SF117">
    <property type="entry name" value="ZONA PELLUCIDA SPERM-BINDING PROTEIN 4-LIKE ISOFORM X1"/>
    <property type="match status" value="1"/>
</dbReference>
<keyword evidence="2" id="KW-1003">Cell membrane</keyword>
<dbReference type="Proteomes" id="UP001476798">
    <property type="component" value="Unassembled WGS sequence"/>
</dbReference>
<accession>A0ABV0PV97</accession>
<dbReference type="Pfam" id="PF00100">
    <property type="entry name" value="Zona_pellucida"/>
    <property type="match status" value="1"/>
</dbReference>